<protein>
    <recommendedName>
        <fullName evidence="1">UPF0261 protein BWR60_11155</fullName>
    </recommendedName>
</protein>
<dbReference type="Gene3D" id="3.40.50.12030">
    <property type="entry name" value="Uncharacterised protein family UPF0261, NC domain"/>
    <property type="match status" value="1"/>
</dbReference>
<keyword evidence="5" id="KW-1185">Reference proteome</keyword>
<dbReference type="NCBIfam" id="NF002673">
    <property type="entry name" value="PRK02399.1-1"/>
    <property type="match status" value="1"/>
</dbReference>
<feature type="domain" description="UPF0261" evidence="3">
    <location>
        <begin position="192"/>
        <end position="408"/>
    </location>
</feature>
<evidence type="ECO:0000259" key="3">
    <source>
        <dbReference type="Pfam" id="PF23189"/>
    </source>
</evidence>
<comment type="similarity">
    <text evidence="1">Belongs to the UPF0261 family.</text>
</comment>
<evidence type="ECO:0000259" key="2">
    <source>
        <dbReference type="Pfam" id="PF06792"/>
    </source>
</evidence>
<dbReference type="CDD" id="cd15488">
    <property type="entry name" value="Tm-1-like"/>
    <property type="match status" value="1"/>
</dbReference>
<dbReference type="HAMAP" id="MF_00677">
    <property type="entry name" value="UPF0261"/>
    <property type="match status" value="1"/>
</dbReference>
<dbReference type="PANTHER" id="PTHR31862:SF1">
    <property type="entry name" value="UPF0261 DOMAIN PROTEIN (AFU_ORTHOLOGUE AFUA_1G10120)"/>
    <property type="match status" value="1"/>
</dbReference>
<dbReference type="STRING" id="1122125.GCA_000423185_02718"/>
<dbReference type="AlphaFoldDB" id="A0A211ZPC0"/>
<dbReference type="Gene3D" id="3.40.50.12020">
    <property type="entry name" value="Uncharacterised protein family UPF0261, NN domain"/>
    <property type="match status" value="1"/>
</dbReference>
<dbReference type="InterPro" id="IPR051353">
    <property type="entry name" value="Tobamovirus_resist_UPF0261"/>
</dbReference>
<proteinExistence type="inferred from homology"/>
<dbReference type="Pfam" id="PF23189">
    <property type="entry name" value="UPF0261_C"/>
    <property type="match status" value="1"/>
</dbReference>
<organism evidence="4 5">
    <name type="scientific">Inquilinus limosus</name>
    <dbReference type="NCBI Taxonomy" id="171674"/>
    <lineage>
        <taxon>Bacteria</taxon>
        <taxon>Pseudomonadati</taxon>
        <taxon>Pseudomonadota</taxon>
        <taxon>Alphaproteobacteria</taxon>
        <taxon>Rhodospirillales</taxon>
        <taxon>Rhodospirillaceae</taxon>
        <taxon>Inquilinus</taxon>
    </lineage>
</organism>
<dbReference type="EMBL" id="NHON01000016">
    <property type="protein sequence ID" value="OWJ67089.1"/>
    <property type="molecule type" value="Genomic_DNA"/>
</dbReference>
<accession>A0A211ZPC0</accession>
<dbReference type="InterPro" id="IPR044122">
    <property type="entry name" value="UPF0261_N"/>
</dbReference>
<sequence length="411" mass="43116">MPAATREGCAMKAYVIGTCDTKGRELAYVKGLIEARGVPAVLVDVGTGSGGPEPGVAVDVTGREVALHHPGGIDAVFGDDRGRAVGAMAEALRGFLASRADVGGVIGLGGSGGTALVTPAMRDLPVGVPKIMVSTVASGNVAPYVGPADIMMMYSVTDVSGINRISRAVLGNAAEALAGMVAHPAPRSEADKPALGLTMFGVTTPCVEQVSRAFQDEYDCLVFHATGTGGRSMEKLIDSGLVGGVIDITTTEICDLLFGGVLACGEDRFDSIIRTRVPYVASCGALDMINFGAKETVPEKFLGRTLYVHNPQVTLMRTTVEENVEMGRWIGAKLNRMDGPVRFLIPEGGVSLIDAPGQPFHDPAADEALFQALEATVRQTPNRRLIRLPHAINDPDFAAALVREFRAIAHH</sequence>
<name>A0A211ZPC0_9PROT</name>
<dbReference type="Pfam" id="PF06792">
    <property type="entry name" value="UPF0261"/>
    <property type="match status" value="1"/>
</dbReference>
<comment type="caution">
    <text evidence="4">The sequence shown here is derived from an EMBL/GenBank/DDBJ whole genome shotgun (WGS) entry which is preliminary data.</text>
</comment>
<feature type="domain" description="UPF0261" evidence="2">
    <location>
        <begin position="13"/>
        <end position="183"/>
    </location>
</feature>
<evidence type="ECO:0000256" key="1">
    <source>
        <dbReference type="HAMAP-Rule" id="MF_00677"/>
    </source>
</evidence>
<dbReference type="PIRSF" id="PIRSF033271">
    <property type="entry name" value="UCP033271"/>
    <property type="match status" value="1"/>
</dbReference>
<evidence type="ECO:0000313" key="4">
    <source>
        <dbReference type="EMBL" id="OWJ67089.1"/>
    </source>
</evidence>
<dbReference type="InterPro" id="IPR008322">
    <property type="entry name" value="UPF0261"/>
</dbReference>
<gene>
    <name evidence="4" type="ORF">BWR60_11155</name>
</gene>
<dbReference type="InterPro" id="IPR056778">
    <property type="entry name" value="UPF0261_C"/>
</dbReference>
<dbReference type="PANTHER" id="PTHR31862">
    <property type="entry name" value="UPF0261 DOMAIN PROTEIN (AFU_ORTHOLOGUE AFUA_1G10120)"/>
    <property type="match status" value="1"/>
</dbReference>
<reference evidence="5" key="1">
    <citation type="submission" date="2017-05" db="EMBL/GenBank/DDBJ databases">
        <authorList>
            <person name="Macchi M."/>
            <person name="Festa S."/>
            <person name="Coppotelli B.M."/>
            <person name="Morelli I.S."/>
        </authorList>
    </citation>
    <scope>NUCLEOTIDE SEQUENCE [LARGE SCALE GENOMIC DNA]</scope>
    <source>
        <strain evidence="5">I</strain>
    </source>
</reference>
<dbReference type="NCBIfam" id="NF002674">
    <property type="entry name" value="PRK02399.1-2"/>
    <property type="match status" value="1"/>
</dbReference>
<dbReference type="Proteomes" id="UP000196655">
    <property type="component" value="Unassembled WGS sequence"/>
</dbReference>
<evidence type="ECO:0000313" key="5">
    <source>
        <dbReference type="Proteomes" id="UP000196655"/>
    </source>
</evidence>